<evidence type="ECO:0000313" key="1">
    <source>
        <dbReference type="EMBL" id="PON43711.1"/>
    </source>
</evidence>
<name>A0A2P5B4J3_PARAD</name>
<proteinExistence type="predicted"/>
<keyword evidence="2" id="KW-1185">Reference proteome</keyword>
<evidence type="ECO:0000313" key="2">
    <source>
        <dbReference type="Proteomes" id="UP000237105"/>
    </source>
</evidence>
<accession>A0A2P5B4J3</accession>
<gene>
    <name evidence="1" type="ORF">PanWU01x14_271640</name>
</gene>
<sequence>MISRNMRNNDDLVEVKVLNELNTIDIALEDIDGFDIIEGTT</sequence>
<organism evidence="1 2">
    <name type="scientific">Parasponia andersonii</name>
    <name type="common">Sponia andersonii</name>
    <dbReference type="NCBI Taxonomy" id="3476"/>
    <lineage>
        <taxon>Eukaryota</taxon>
        <taxon>Viridiplantae</taxon>
        <taxon>Streptophyta</taxon>
        <taxon>Embryophyta</taxon>
        <taxon>Tracheophyta</taxon>
        <taxon>Spermatophyta</taxon>
        <taxon>Magnoliopsida</taxon>
        <taxon>eudicotyledons</taxon>
        <taxon>Gunneridae</taxon>
        <taxon>Pentapetalae</taxon>
        <taxon>rosids</taxon>
        <taxon>fabids</taxon>
        <taxon>Rosales</taxon>
        <taxon>Cannabaceae</taxon>
        <taxon>Parasponia</taxon>
    </lineage>
</organism>
<reference evidence="2" key="1">
    <citation type="submission" date="2016-06" db="EMBL/GenBank/DDBJ databases">
        <title>Parallel loss of symbiosis genes in relatives of nitrogen-fixing non-legume Parasponia.</title>
        <authorList>
            <person name="Van Velzen R."/>
            <person name="Holmer R."/>
            <person name="Bu F."/>
            <person name="Rutten L."/>
            <person name="Van Zeijl A."/>
            <person name="Liu W."/>
            <person name="Santuari L."/>
            <person name="Cao Q."/>
            <person name="Sharma T."/>
            <person name="Shen D."/>
            <person name="Roswanjaya Y."/>
            <person name="Wardhani T."/>
            <person name="Kalhor M.S."/>
            <person name="Jansen J."/>
            <person name="Van den Hoogen J."/>
            <person name="Gungor B."/>
            <person name="Hartog M."/>
            <person name="Hontelez J."/>
            <person name="Verver J."/>
            <person name="Yang W.-C."/>
            <person name="Schijlen E."/>
            <person name="Repin R."/>
            <person name="Schilthuizen M."/>
            <person name="Schranz E."/>
            <person name="Heidstra R."/>
            <person name="Miyata K."/>
            <person name="Fedorova E."/>
            <person name="Kohlen W."/>
            <person name="Bisseling T."/>
            <person name="Smit S."/>
            <person name="Geurts R."/>
        </authorList>
    </citation>
    <scope>NUCLEOTIDE SEQUENCE [LARGE SCALE GENOMIC DNA]</scope>
    <source>
        <strain evidence="2">cv. WU1-14</strain>
    </source>
</reference>
<protein>
    <submittedName>
        <fullName evidence="1">Uncharacterized protein</fullName>
    </submittedName>
</protein>
<dbReference type="AlphaFoldDB" id="A0A2P5B4J3"/>
<dbReference type="Proteomes" id="UP000237105">
    <property type="component" value="Unassembled WGS sequence"/>
</dbReference>
<dbReference type="EMBL" id="JXTB01000365">
    <property type="protein sequence ID" value="PON43711.1"/>
    <property type="molecule type" value="Genomic_DNA"/>
</dbReference>
<comment type="caution">
    <text evidence="1">The sequence shown here is derived from an EMBL/GenBank/DDBJ whole genome shotgun (WGS) entry which is preliminary data.</text>
</comment>